<protein>
    <submittedName>
        <fullName evidence="1">Uncharacterized protein</fullName>
    </submittedName>
</protein>
<comment type="caution">
    <text evidence="1">The sequence shown here is derived from an EMBL/GenBank/DDBJ whole genome shotgun (WGS) entry which is preliminary data.</text>
</comment>
<dbReference type="AlphaFoldDB" id="A0A5M3WS38"/>
<reference evidence="1 2" key="1">
    <citation type="submission" date="2019-10" db="EMBL/GenBank/DDBJ databases">
        <title>Whole genome shotgun sequence of Acrocarpospora macrocephala NBRC 16266.</title>
        <authorList>
            <person name="Ichikawa N."/>
            <person name="Kimura A."/>
            <person name="Kitahashi Y."/>
            <person name="Komaki H."/>
            <person name="Oguchi A."/>
        </authorList>
    </citation>
    <scope>NUCLEOTIDE SEQUENCE [LARGE SCALE GENOMIC DNA]</scope>
    <source>
        <strain evidence="1 2">NBRC 16266</strain>
    </source>
</reference>
<dbReference type="EMBL" id="BLAE01000025">
    <property type="protein sequence ID" value="GES10972.1"/>
    <property type="molecule type" value="Genomic_DNA"/>
</dbReference>
<dbReference type="Proteomes" id="UP000331127">
    <property type="component" value="Unassembled WGS sequence"/>
</dbReference>
<keyword evidence="2" id="KW-1185">Reference proteome</keyword>
<proteinExistence type="predicted"/>
<name>A0A5M3WS38_9ACTN</name>
<organism evidence="1 2">
    <name type="scientific">Acrocarpospora macrocephala</name>
    <dbReference type="NCBI Taxonomy" id="150177"/>
    <lineage>
        <taxon>Bacteria</taxon>
        <taxon>Bacillati</taxon>
        <taxon>Actinomycetota</taxon>
        <taxon>Actinomycetes</taxon>
        <taxon>Streptosporangiales</taxon>
        <taxon>Streptosporangiaceae</taxon>
        <taxon>Acrocarpospora</taxon>
    </lineage>
</organism>
<evidence type="ECO:0000313" key="2">
    <source>
        <dbReference type="Proteomes" id="UP000331127"/>
    </source>
</evidence>
<sequence length="157" mass="17471">MSDIVYQASDLTGKKRVEFINEAHHDRARLRSPDGTSLVMLRESKLDLLEALAKWGEAHVKLSTLLRRSTGALTATALGELAWLRSFDRDDLEEFLCELQDAIIAARADEDTAVLDECIQAWRATARQLADPLRRSVLLGPHLSEDFVEAGKPSDGE</sequence>
<dbReference type="RefSeq" id="WP_155356358.1">
    <property type="nucleotide sequence ID" value="NZ_BAAAHL010000056.1"/>
</dbReference>
<dbReference type="OrthoDB" id="3232134at2"/>
<accession>A0A5M3WS38</accession>
<evidence type="ECO:0000313" key="1">
    <source>
        <dbReference type="EMBL" id="GES10972.1"/>
    </source>
</evidence>
<gene>
    <name evidence="1" type="ORF">Amac_045690</name>
</gene>